<dbReference type="EMBL" id="CCCS020000035">
    <property type="protein sequence ID" value="CDQ10377.1"/>
    <property type="molecule type" value="Genomic_DNA"/>
</dbReference>
<evidence type="ECO:0000313" key="4">
    <source>
        <dbReference type="Proteomes" id="UP000193925"/>
    </source>
</evidence>
<evidence type="ECO:0000313" key="2">
    <source>
        <dbReference type="EMBL" id="CDQ10377.1"/>
    </source>
</evidence>
<dbReference type="Proteomes" id="UP000193925">
    <property type="component" value="Chromosome AFERRI"/>
</dbReference>
<dbReference type="EMBL" id="LT841305">
    <property type="protein sequence ID" value="SMH64404.1"/>
    <property type="molecule type" value="Genomic_DNA"/>
</dbReference>
<evidence type="ECO:0000313" key="3">
    <source>
        <dbReference type="EMBL" id="SMH64404.1"/>
    </source>
</evidence>
<name>A0A060UP21_9PROT</name>
<reference evidence="2" key="2">
    <citation type="submission" date="2014-07" db="EMBL/GenBank/DDBJ databases">
        <title>Initial genome analysis of the psychrotolerant acidophile Acidithiobacillus ferrivorans CF27: insights into iron and sulfur oxidation pathways and into biofilm formation.</title>
        <authorList>
            <person name="Talla E."/>
            <person name="Hedrich S."/>
            <person name="Mangenot S."/>
            <person name="Ji B."/>
            <person name="Johnson D.B."/>
            <person name="Barbe V."/>
            <person name="Bonnefoy V."/>
        </authorList>
    </citation>
    <scope>NUCLEOTIDE SEQUENCE [LARGE SCALE GENOMIC DNA]</scope>
    <source>
        <strain evidence="2">CF27</strain>
    </source>
</reference>
<reference evidence="3 4" key="3">
    <citation type="submission" date="2017-03" db="EMBL/GenBank/DDBJ databases">
        <authorList>
            <person name="Regsiter A."/>
            <person name="William W."/>
        </authorList>
    </citation>
    <scope>NUCLEOTIDE SEQUENCE [LARGE SCALE GENOMIC DNA]</scope>
    <source>
        <strain evidence="3">PRJEB5721</strain>
    </source>
</reference>
<feature type="transmembrane region" description="Helical" evidence="1">
    <location>
        <begin position="20"/>
        <end position="43"/>
    </location>
</feature>
<keyword evidence="4" id="KW-1185">Reference proteome</keyword>
<reference evidence="2" key="1">
    <citation type="submission" date="2014-03" db="EMBL/GenBank/DDBJ databases">
        <authorList>
            <person name="Genoscope - CEA"/>
        </authorList>
    </citation>
    <scope>NUCLEOTIDE SEQUENCE [LARGE SCALE GENOMIC DNA]</scope>
    <source>
        <strain evidence="2">CF27</strain>
    </source>
</reference>
<keyword evidence="1" id="KW-0812">Transmembrane</keyword>
<gene>
    <name evidence="3" type="ORF">AFERRI_10437</name>
    <name evidence="2" type="ORF">AFERRI_400158</name>
</gene>
<proteinExistence type="predicted"/>
<accession>A0A060UP21</accession>
<dbReference type="AlphaFoldDB" id="A0A060UP21"/>
<keyword evidence="1" id="KW-1133">Transmembrane helix</keyword>
<keyword evidence="1" id="KW-0472">Membrane</keyword>
<organism evidence="2">
    <name type="scientific">Acidithiobacillus ferrivorans</name>
    <dbReference type="NCBI Taxonomy" id="160808"/>
    <lineage>
        <taxon>Bacteria</taxon>
        <taxon>Pseudomonadati</taxon>
        <taxon>Pseudomonadota</taxon>
        <taxon>Acidithiobacillia</taxon>
        <taxon>Acidithiobacillales</taxon>
        <taxon>Acidithiobacillaceae</taxon>
        <taxon>Acidithiobacillus</taxon>
    </lineage>
</organism>
<evidence type="ECO:0000256" key="1">
    <source>
        <dbReference type="SAM" id="Phobius"/>
    </source>
</evidence>
<protein>
    <submittedName>
        <fullName evidence="2">Uncharacterized protein</fullName>
    </submittedName>
</protein>
<sequence>MIQVKRLTLKVRGPTLVLVFLLNLNYLMLSLLMVILIILNLLITLARLSHLVKRTLLDMQMLLMLIGQICFLNINL</sequence>
<feature type="transmembrane region" description="Helical" evidence="1">
    <location>
        <begin position="55"/>
        <end position="74"/>
    </location>
</feature>